<gene>
    <name evidence="1" type="ORF">IQ19_03153</name>
</gene>
<comment type="caution">
    <text evidence="1">The sequence shown here is derived from an EMBL/GenBank/DDBJ whole genome shotgun (WGS) entry which is preliminary data.</text>
</comment>
<keyword evidence="2" id="KW-1185">Reference proteome</keyword>
<proteinExistence type="predicted"/>
<evidence type="ECO:0000313" key="1">
    <source>
        <dbReference type="EMBL" id="TWH85728.1"/>
    </source>
</evidence>
<evidence type="ECO:0000313" key="2">
    <source>
        <dbReference type="Proteomes" id="UP000318667"/>
    </source>
</evidence>
<dbReference type="RefSeq" id="WP_144543241.1">
    <property type="nucleotide sequence ID" value="NZ_CBCSDC010000005.1"/>
</dbReference>
<dbReference type="AlphaFoldDB" id="A0A562JRH3"/>
<name>A0A562JRH3_9BACI</name>
<dbReference type="GeneID" id="65404309"/>
<protein>
    <submittedName>
        <fullName evidence="1">Uncharacterized protein</fullName>
    </submittedName>
</protein>
<sequence>MKSIDYIYECFDPKDLKVQSTFERRSGVTSKDKFKRANYFHLAHFTSSILLKSILEKGLLPNSISGRKIEDNLSTDPNSVYLSAIYDSSYLKRTIKEFGGEGIIIMVEVEKHLLEADENLISFNSNSNSPLKDEELLYNSMSFMGACKYKGIIDPNKILGVYSREGKQLNVNK</sequence>
<dbReference type="EMBL" id="VLKI01000008">
    <property type="protein sequence ID" value="TWH85728.1"/>
    <property type="molecule type" value="Genomic_DNA"/>
</dbReference>
<dbReference type="Proteomes" id="UP000318667">
    <property type="component" value="Unassembled WGS sequence"/>
</dbReference>
<accession>A0A562JRH3</accession>
<reference evidence="1 2" key="1">
    <citation type="journal article" date="2015" name="Stand. Genomic Sci.">
        <title>Genomic Encyclopedia of Bacterial and Archaeal Type Strains, Phase III: the genomes of soil and plant-associated and newly described type strains.</title>
        <authorList>
            <person name="Whitman W.B."/>
            <person name="Woyke T."/>
            <person name="Klenk H.P."/>
            <person name="Zhou Y."/>
            <person name="Lilburn T.G."/>
            <person name="Beck B.J."/>
            <person name="De Vos P."/>
            <person name="Vandamme P."/>
            <person name="Eisen J.A."/>
            <person name="Garrity G."/>
            <person name="Hugenholtz P."/>
            <person name="Kyrpides N.C."/>
        </authorList>
    </citation>
    <scope>NUCLEOTIDE SEQUENCE [LARGE SCALE GENOMIC DNA]</scope>
    <source>
        <strain evidence="1 2">CGMCC 1.10115</strain>
    </source>
</reference>
<organism evidence="1 2">
    <name type="scientific">Cytobacillus oceanisediminis</name>
    <dbReference type="NCBI Taxonomy" id="665099"/>
    <lineage>
        <taxon>Bacteria</taxon>
        <taxon>Bacillati</taxon>
        <taxon>Bacillota</taxon>
        <taxon>Bacilli</taxon>
        <taxon>Bacillales</taxon>
        <taxon>Bacillaceae</taxon>
        <taxon>Cytobacillus</taxon>
    </lineage>
</organism>